<keyword evidence="8" id="KW-0067">ATP-binding</keyword>
<dbReference type="InterPro" id="IPR014729">
    <property type="entry name" value="Rossmann-like_a/b/a_fold"/>
</dbReference>
<dbReference type="SUPFAM" id="SSF52374">
    <property type="entry name" value="Nucleotidylyl transferase"/>
    <property type="match status" value="1"/>
</dbReference>
<keyword evidence="5 12" id="KW-0808">Transferase</keyword>
<keyword evidence="13" id="KW-1185">Reference proteome</keyword>
<evidence type="ECO:0000256" key="6">
    <source>
        <dbReference type="ARBA" id="ARBA00022695"/>
    </source>
</evidence>
<dbReference type="AlphaFoldDB" id="A0AAW9QW12"/>
<dbReference type="Pfam" id="PF01467">
    <property type="entry name" value="CTP_transf_like"/>
    <property type="match status" value="1"/>
</dbReference>
<reference evidence="12 13" key="1">
    <citation type="submission" date="2024-01" db="EMBL/GenBank/DDBJ databases">
        <title>Genomic insights into the taxonomy and metabolism of the cyanobacterium Pannus brasiliensis CCIBt3594.</title>
        <authorList>
            <person name="Machado M."/>
            <person name="Botero N.B."/>
            <person name="Andreote A.P.D."/>
            <person name="Feitosa A.M.T."/>
            <person name="Popin R."/>
            <person name="Sivonen K."/>
            <person name="Fiore M.F."/>
        </authorList>
    </citation>
    <scope>NUCLEOTIDE SEQUENCE [LARGE SCALE GENOMIC DNA]</scope>
    <source>
        <strain evidence="12 13">CCIBt3594</strain>
    </source>
</reference>
<dbReference type="NCBIfam" id="TIGR00125">
    <property type="entry name" value="cyt_tran_rel"/>
    <property type="match status" value="1"/>
</dbReference>
<proteinExistence type="predicted"/>
<evidence type="ECO:0000256" key="10">
    <source>
        <dbReference type="ARBA" id="ARBA00048721"/>
    </source>
</evidence>
<dbReference type="RefSeq" id="WP_332865677.1">
    <property type="nucleotide sequence ID" value="NZ_JBAFSM010000024.1"/>
</dbReference>
<keyword evidence="9" id="KW-0520">NAD</keyword>
<evidence type="ECO:0000256" key="1">
    <source>
        <dbReference type="ARBA" id="ARBA00002324"/>
    </source>
</evidence>
<dbReference type="Gene3D" id="3.40.50.620">
    <property type="entry name" value="HUPs"/>
    <property type="match status" value="1"/>
</dbReference>
<comment type="function">
    <text evidence="1">Catalyzes the reversible adenylation of nicotinate mononucleotide (NaMN) to nicotinic acid adenine dinucleotide (NaAD).</text>
</comment>
<organism evidence="12 13">
    <name type="scientific">Pannus brasiliensis CCIBt3594</name>
    <dbReference type="NCBI Taxonomy" id="1427578"/>
    <lineage>
        <taxon>Bacteria</taxon>
        <taxon>Bacillati</taxon>
        <taxon>Cyanobacteriota</taxon>
        <taxon>Cyanophyceae</taxon>
        <taxon>Oscillatoriophycideae</taxon>
        <taxon>Chroococcales</taxon>
        <taxon>Microcystaceae</taxon>
        <taxon>Pannus</taxon>
    </lineage>
</organism>
<comment type="caution">
    <text evidence="12">The sequence shown here is derived from an EMBL/GenBank/DDBJ whole genome shotgun (WGS) entry which is preliminary data.</text>
</comment>
<comment type="pathway">
    <text evidence="2">Cofactor biosynthesis; NAD(+) biosynthesis; deamido-NAD(+) from nicotinate D-ribonucleotide: step 1/1.</text>
</comment>
<dbReference type="EC" id="2.7.7.18" evidence="3"/>
<sequence>MTEIALFGTSADPPTAGHQAILKWLSEHFDRVAVWASDNPFKSHQTGLEHRAMMLDLLIRDIYPPRENIYLRQDFSDRRSLFSVEKAKRVWGDRSNYTLVIGSDLVGQIRRWYRVGDLLEQVKILVIPRPGYPIDPEDLRQLEALGARCSIADLNAPPVSSTDYREKGDNEAVTPPVRDYIYREKLYA</sequence>
<protein>
    <recommendedName>
        <fullName evidence="3">nicotinate-nucleotide adenylyltransferase</fullName>
        <ecNumber evidence="3">2.7.7.18</ecNumber>
    </recommendedName>
</protein>
<accession>A0AAW9QW12</accession>
<gene>
    <name evidence="12" type="ORF">V0288_13790</name>
</gene>
<dbReference type="CDD" id="cd02165">
    <property type="entry name" value="NMNAT"/>
    <property type="match status" value="1"/>
</dbReference>
<dbReference type="PANTHER" id="PTHR39321:SF3">
    <property type="entry name" value="PHOSPHOPANTETHEINE ADENYLYLTRANSFERASE"/>
    <property type="match status" value="1"/>
</dbReference>
<dbReference type="InterPro" id="IPR005248">
    <property type="entry name" value="NadD/NMNAT"/>
</dbReference>
<evidence type="ECO:0000256" key="4">
    <source>
        <dbReference type="ARBA" id="ARBA00022642"/>
    </source>
</evidence>
<evidence type="ECO:0000313" key="13">
    <source>
        <dbReference type="Proteomes" id="UP001328733"/>
    </source>
</evidence>
<dbReference type="EMBL" id="JBAFSM010000024">
    <property type="protein sequence ID" value="MEG3438196.1"/>
    <property type="molecule type" value="Genomic_DNA"/>
</dbReference>
<evidence type="ECO:0000256" key="5">
    <source>
        <dbReference type="ARBA" id="ARBA00022679"/>
    </source>
</evidence>
<evidence type="ECO:0000259" key="11">
    <source>
        <dbReference type="Pfam" id="PF01467"/>
    </source>
</evidence>
<dbReference type="NCBIfam" id="NF000842">
    <property type="entry name" value="PRK00071.2-1"/>
    <property type="match status" value="1"/>
</dbReference>
<evidence type="ECO:0000256" key="8">
    <source>
        <dbReference type="ARBA" id="ARBA00022840"/>
    </source>
</evidence>
<name>A0AAW9QW12_9CHRO</name>
<evidence type="ECO:0000256" key="3">
    <source>
        <dbReference type="ARBA" id="ARBA00012389"/>
    </source>
</evidence>
<comment type="catalytic activity">
    <reaction evidence="10">
        <text>nicotinate beta-D-ribonucleotide + ATP + H(+) = deamido-NAD(+) + diphosphate</text>
        <dbReference type="Rhea" id="RHEA:22860"/>
        <dbReference type="ChEBI" id="CHEBI:15378"/>
        <dbReference type="ChEBI" id="CHEBI:30616"/>
        <dbReference type="ChEBI" id="CHEBI:33019"/>
        <dbReference type="ChEBI" id="CHEBI:57502"/>
        <dbReference type="ChEBI" id="CHEBI:58437"/>
        <dbReference type="EC" id="2.7.7.18"/>
    </reaction>
</comment>
<dbReference type="PANTHER" id="PTHR39321">
    <property type="entry name" value="NICOTINATE-NUCLEOTIDE ADENYLYLTRANSFERASE-RELATED"/>
    <property type="match status" value="1"/>
</dbReference>
<evidence type="ECO:0000313" key="12">
    <source>
        <dbReference type="EMBL" id="MEG3438196.1"/>
    </source>
</evidence>
<keyword evidence="7" id="KW-0547">Nucleotide-binding</keyword>
<feature type="domain" description="Cytidyltransferase-like" evidence="11">
    <location>
        <begin position="6"/>
        <end position="167"/>
    </location>
</feature>
<evidence type="ECO:0000256" key="9">
    <source>
        <dbReference type="ARBA" id="ARBA00023027"/>
    </source>
</evidence>
<keyword evidence="6 12" id="KW-0548">Nucleotidyltransferase</keyword>
<evidence type="ECO:0000256" key="2">
    <source>
        <dbReference type="ARBA" id="ARBA00005019"/>
    </source>
</evidence>
<dbReference type="InterPro" id="IPR004821">
    <property type="entry name" value="Cyt_trans-like"/>
</dbReference>
<keyword evidence="4" id="KW-0662">Pyridine nucleotide biosynthesis</keyword>
<dbReference type="Proteomes" id="UP001328733">
    <property type="component" value="Unassembled WGS sequence"/>
</dbReference>
<dbReference type="GO" id="GO:0004515">
    <property type="term" value="F:nicotinate-nucleotide adenylyltransferase activity"/>
    <property type="evidence" value="ECO:0007669"/>
    <property type="project" value="UniProtKB-EC"/>
</dbReference>
<dbReference type="GO" id="GO:0005524">
    <property type="term" value="F:ATP binding"/>
    <property type="evidence" value="ECO:0007669"/>
    <property type="project" value="UniProtKB-KW"/>
</dbReference>
<evidence type="ECO:0000256" key="7">
    <source>
        <dbReference type="ARBA" id="ARBA00022741"/>
    </source>
</evidence>
<dbReference type="GO" id="GO:0009435">
    <property type="term" value="P:NAD+ biosynthetic process"/>
    <property type="evidence" value="ECO:0007669"/>
    <property type="project" value="InterPro"/>
</dbReference>